<evidence type="ECO:0000313" key="4">
    <source>
        <dbReference type="Proteomes" id="UP000494161"/>
    </source>
</evidence>
<name>A0A1D8IDN4_9BURK</name>
<proteinExistence type="predicted"/>
<dbReference type="RefSeq" id="WP_049075085.1">
    <property type="nucleotide sequence ID" value="NZ_CADIJL010000038.1"/>
</dbReference>
<keyword evidence="4" id="KW-1185">Reference proteome</keyword>
<gene>
    <name evidence="1" type="ORF">LMG3328_04535</name>
    <name evidence="2" type="ORF">LMG7053_02787</name>
</gene>
<dbReference type="AlphaFoldDB" id="A0A1D8IDN4"/>
<organism evidence="1 3">
    <name type="scientific">Achromobacter ruhlandii</name>
    <dbReference type="NCBI Taxonomy" id="72557"/>
    <lineage>
        <taxon>Bacteria</taxon>
        <taxon>Pseudomonadati</taxon>
        <taxon>Pseudomonadota</taxon>
        <taxon>Betaproteobacteria</taxon>
        <taxon>Burkholderiales</taxon>
        <taxon>Alcaligenaceae</taxon>
        <taxon>Achromobacter</taxon>
    </lineage>
</organism>
<reference evidence="3 4" key="1">
    <citation type="submission" date="2020-04" db="EMBL/GenBank/DDBJ databases">
        <authorList>
            <person name="De Canck E."/>
        </authorList>
    </citation>
    <scope>NUCLEOTIDE SEQUENCE [LARGE SCALE GENOMIC DNA]</scope>
    <source>
        <strain evidence="1 3">LMG 3328</strain>
        <strain evidence="2 4">LMG 7053</strain>
    </source>
</reference>
<evidence type="ECO:0000313" key="3">
    <source>
        <dbReference type="Proteomes" id="UP000494122"/>
    </source>
</evidence>
<dbReference type="EMBL" id="CADILE010000014">
    <property type="protein sequence ID" value="CAB3905799.1"/>
    <property type="molecule type" value="Genomic_DNA"/>
</dbReference>
<sequence>MNDCDECRDIVQGQAGAQGHARLISLGDVRSLAVVKGRARQEAFVCSTCAAEWDYIHATRGERAGWFRQ</sequence>
<dbReference type="Proteomes" id="UP000494161">
    <property type="component" value="Unassembled WGS sequence"/>
</dbReference>
<evidence type="ECO:0000313" key="2">
    <source>
        <dbReference type="EMBL" id="CAB3948970.1"/>
    </source>
</evidence>
<dbReference type="EMBL" id="CADILJ010000021">
    <property type="protein sequence ID" value="CAB3948970.1"/>
    <property type="molecule type" value="Genomic_DNA"/>
</dbReference>
<dbReference type="GeneID" id="55561669"/>
<accession>A0A1D8IDN4</accession>
<protein>
    <submittedName>
        <fullName evidence="1">Uncharacterized protein</fullName>
    </submittedName>
</protein>
<dbReference type="Proteomes" id="UP000494122">
    <property type="component" value="Unassembled WGS sequence"/>
</dbReference>
<evidence type="ECO:0000313" key="1">
    <source>
        <dbReference type="EMBL" id="CAB3905799.1"/>
    </source>
</evidence>